<feature type="transmembrane region" description="Helical" evidence="1">
    <location>
        <begin position="341"/>
        <end position="362"/>
    </location>
</feature>
<reference evidence="2 3" key="1">
    <citation type="journal article" date="2016" name="Nat. Commun.">
        <title>Thousands of microbial genomes shed light on interconnected biogeochemical processes in an aquifer system.</title>
        <authorList>
            <person name="Anantharaman K."/>
            <person name="Brown C.T."/>
            <person name="Hug L.A."/>
            <person name="Sharon I."/>
            <person name="Castelle C.J."/>
            <person name="Probst A.J."/>
            <person name="Thomas B.C."/>
            <person name="Singh A."/>
            <person name="Wilkins M.J."/>
            <person name="Karaoz U."/>
            <person name="Brodie E.L."/>
            <person name="Williams K.H."/>
            <person name="Hubbard S.S."/>
            <person name="Banfield J.F."/>
        </authorList>
    </citation>
    <scope>NUCLEOTIDE SEQUENCE [LARGE SCALE GENOMIC DNA]</scope>
</reference>
<accession>A0A1G2KP29</accession>
<keyword evidence="1" id="KW-0472">Membrane</keyword>
<proteinExistence type="predicted"/>
<protein>
    <recommendedName>
        <fullName evidence="4">TPM domain-containing protein</fullName>
    </recommendedName>
</protein>
<keyword evidence="1" id="KW-1133">Transmembrane helix</keyword>
<evidence type="ECO:0000313" key="2">
    <source>
        <dbReference type="EMBL" id="OHA01167.1"/>
    </source>
</evidence>
<comment type="caution">
    <text evidence="2">The sequence shown here is derived from an EMBL/GenBank/DDBJ whole genome shotgun (WGS) entry which is preliminary data.</text>
</comment>
<gene>
    <name evidence="2" type="ORF">A3C16_04585</name>
</gene>
<feature type="transmembrane region" description="Helical" evidence="1">
    <location>
        <begin position="35"/>
        <end position="53"/>
    </location>
</feature>
<sequence length="374" mass="42475">MELLLLLLVPILIALGGFLVSIVRGDRYYVITLREFGVLIGLVVIVVVGGYFISRMASTYDVEVWSGRVAGKEKEWTSCEHSYSCNPHQCNCSTDSKGVTTCSTCYDTCYEHVNDWNWVLTTSNSEQVGIARIDRRGSYEPPRFTKARIGDPTALTHAYTNYIKANPWSLLRKQGLAEKFKPLLPAYPASIYDYHYVNRFMAAGSASIPVGEVAFWNRQLMELNADLGRKKQVNIIMLVVPTSDSAYVHALEEAWLGGKKNDFVVVFGAEHFPRIEWVRTMSWTRAEDLKVALVNDLQEIGTFERRDEIVAKLRTEIERSFVRRPMEDFEYLMAGIRPPTWALILLFVLGTGISIGCTVYFWREDPFHSGRGLV</sequence>
<dbReference type="AlphaFoldDB" id="A0A1G2KP29"/>
<dbReference type="EMBL" id="MHQL01000069">
    <property type="protein sequence ID" value="OHA01167.1"/>
    <property type="molecule type" value="Genomic_DNA"/>
</dbReference>
<dbReference type="Proteomes" id="UP000177811">
    <property type="component" value="Unassembled WGS sequence"/>
</dbReference>
<name>A0A1G2KP29_9BACT</name>
<keyword evidence="1" id="KW-0812">Transmembrane</keyword>
<evidence type="ECO:0000313" key="3">
    <source>
        <dbReference type="Proteomes" id="UP000177811"/>
    </source>
</evidence>
<evidence type="ECO:0000256" key="1">
    <source>
        <dbReference type="SAM" id="Phobius"/>
    </source>
</evidence>
<organism evidence="2 3">
    <name type="scientific">Candidatus Sungbacteria bacterium RIFCSPHIGHO2_02_FULL_51_29</name>
    <dbReference type="NCBI Taxonomy" id="1802273"/>
    <lineage>
        <taxon>Bacteria</taxon>
        <taxon>Candidatus Sungiibacteriota</taxon>
    </lineage>
</organism>
<evidence type="ECO:0008006" key="4">
    <source>
        <dbReference type="Google" id="ProtNLM"/>
    </source>
</evidence>